<organism evidence="1 2">
    <name type="scientific">Nesterenkonia natronophila</name>
    <dbReference type="NCBI Taxonomy" id="2174932"/>
    <lineage>
        <taxon>Bacteria</taxon>
        <taxon>Bacillati</taxon>
        <taxon>Actinomycetota</taxon>
        <taxon>Actinomycetes</taxon>
        <taxon>Micrococcales</taxon>
        <taxon>Micrococcaceae</taxon>
        <taxon>Nesterenkonia</taxon>
    </lineage>
</organism>
<evidence type="ECO:0008006" key="3">
    <source>
        <dbReference type="Google" id="ProtNLM"/>
    </source>
</evidence>
<evidence type="ECO:0000313" key="1">
    <source>
        <dbReference type="EMBL" id="RJN32019.1"/>
    </source>
</evidence>
<gene>
    <name evidence="1" type="ORF">D3250_07955</name>
</gene>
<name>A0A3A4G1Q7_9MICC</name>
<dbReference type="EMBL" id="QYZP01000002">
    <property type="protein sequence ID" value="RJN32019.1"/>
    <property type="molecule type" value="Genomic_DNA"/>
</dbReference>
<comment type="caution">
    <text evidence="1">The sequence shown here is derived from an EMBL/GenBank/DDBJ whole genome shotgun (WGS) entry which is preliminary data.</text>
</comment>
<keyword evidence="2" id="KW-1185">Reference proteome</keyword>
<dbReference type="Proteomes" id="UP000266615">
    <property type="component" value="Unassembled WGS sequence"/>
</dbReference>
<reference evidence="1 2" key="1">
    <citation type="submission" date="2018-09" db="EMBL/GenBank/DDBJ databases">
        <title>Nesterenkonia natronophila sp. nov., an alkaliphilic actinobacteriume isolated from a soda lake, and emended description of the genus Nesterenkonia.</title>
        <authorList>
            <person name="Menes R.J."/>
            <person name="Iriarte A."/>
        </authorList>
    </citation>
    <scope>NUCLEOTIDE SEQUENCE [LARGE SCALE GENOMIC DNA]</scope>
    <source>
        <strain evidence="1 2">M8</strain>
    </source>
</reference>
<dbReference type="AlphaFoldDB" id="A0A3A4G1Q7"/>
<sequence length="276" mass="30926">MTHYSTTKQVGRTAVLGMAAAGLFALTSCGEDEPPPLEDIADTIIESVEEAESFTVLSDGDWDAAFASDPMLDDVDADADQQEVLVHFTEGGDRVSMQIDVLDVEWDMLFLRPEATAYMPVAAFIELMELGAEMEGDDISSFLDVDGFREDAGDRWLIIEDISESEMEELEISSLLSEYGFDDGPSLAEQYASEGELQDREGTSVWVYEGEDETELVVLADSENPYFVELTYYEDDVRVTEHYSNWNDAPETEAPSEDELITEQELEELLMRHIIF</sequence>
<evidence type="ECO:0000313" key="2">
    <source>
        <dbReference type="Proteomes" id="UP000266615"/>
    </source>
</evidence>
<dbReference type="OrthoDB" id="4963327at2"/>
<protein>
    <recommendedName>
        <fullName evidence="3">LppX_LprAFG lipoprotein</fullName>
    </recommendedName>
</protein>
<dbReference type="RefSeq" id="WP_119902808.1">
    <property type="nucleotide sequence ID" value="NZ_QYZP01000002.1"/>
</dbReference>
<proteinExistence type="predicted"/>
<accession>A0A3A4G1Q7</accession>